<accession>A0A0D3KUE4</accession>
<protein>
    <submittedName>
        <fullName evidence="3">Uncharacterized protein</fullName>
    </submittedName>
</protein>
<reference evidence="3" key="2">
    <citation type="submission" date="2024-10" db="UniProtKB">
        <authorList>
            <consortium name="EnsemblProtists"/>
        </authorList>
    </citation>
    <scope>IDENTIFICATION</scope>
</reference>
<dbReference type="HOGENOM" id="CLU_585857_0_0_1"/>
<evidence type="ECO:0000256" key="2">
    <source>
        <dbReference type="SAM" id="MobiDB-lite"/>
    </source>
</evidence>
<feature type="compositionally biased region" description="Basic and acidic residues" evidence="2">
    <location>
        <begin position="1"/>
        <end position="25"/>
    </location>
</feature>
<dbReference type="GeneID" id="17284650"/>
<dbReference type="EnsemblProtists" id="EOD39379">
    <property type="protein sequence ID" value="EOD39379"/>
    <property type="gene ID" value="EMIHUDRAFT_223589"/>
</dbReference>
<dbReference type="KEGG" id="ehx:EMIHUDRAFT_223589"/>
<evidence type="ECO:0000256" key="1">
    <source>
        <dbReference type="SAM" id="Coils"/>
    </source>
</evidence>
<name>A0A0D3KUE4_EMIH1</name>
<feature type="region of interest" description="Disordered" evidence="2">
    <location>
        <begin position="365"/>
        <end position="389"/>
    </location>
</feature>
<reference evidence="4" key="1">
    <citation type="journal article" date="2013" name="Nature">
        <title>Pan genome of the phytoplankton Emiliania underpins its global distribution.</title>
        <authorList>
            <person name="Read B.A."/>
            <person name="Kegel J."/>
            <person name="Klute M.J."/>
            <person name="Kuo A."/>
            <person name="Lefebvre S.C."/>
            <person name="Maumus F."/>
            <person name="Mayer C."/>
            <person name="Miller J."/>
            <person name="Monier A."/>
            <person name="Salamov A."/>
            <person name="Young J."/>
            <person name="Aguilar M."/>
            <person name="Claverie J.M."/>
            <person name="Frickenhaus S."/>
            <person name="Gonzalez K."/>
            <person name="Herman E.K."/>
            <person name="Lin Y.C."/>
            <person name="Napier J."/>
            <person name="Ogata H."/>
            <person name="Sarno A.F."/>
            <person name="Shmutz J."/>
            <person name="Schroeder D."/>
            <person name="de Vargas C."/>
            <person name="Verret F."/>
            <person name="von Dassow P."/>
            <person name="Valentin K."/>
            <person name="Van de Peer Y."/>
            <person name="Wheeler G."/>
            <person name="Dacks J.B."/>
            <person name="Delwiche C.F."/>
            <person name="Dyhrman S.T."/>
            <person name="Glockner G."/>
            <person name="John U."/>
            <person name="Richards T."/>
            <person name="Worden A.Z."/>
            <person name="Zhang X."/>
            <person name="Grigoriev I.V."/>
            <person name="Allen A.E."/>
            <person name="Bidle K."/>
            <person name="Borodovsky M."/>
            <person name="Bowler C."/>
            <person name="Brownlee C."/>
            <person name="Cock J.M."/>
            <person name="Elias M."/>
            <person name="Gladyshev V.N."/>
            <person name="Groth M."/>
            <person name="Guda C."/>
            <person name="Hadaegh A."/>
            <person name="Iglesias-Rodriguez M.D."/>
            <person name="Jenkins J."/>
            <person name="Jones B.M."/>
            <person name="Lawson T."/>
            <person name="Leese F."/>
            <person name="Lindquist E."/>
            <person name="Lobanov A."/>
            <person name="Lomsadze A."/>
            <person name="Malik S.B."/>
            <person name="Marsh M.E."/>
            <person name="Mackinder L."/>
            <person name="Mock T."/>
            <person name="Mueller-Roeber B."/>
            <person name="Pagarete A."/>
            <person name="Parker M."/>
            <person name="Probert I."/>
            <person name="Quesneville H."/>
            <person name="Raines C."/>
            <person name="Rensing S.A."/>
            <person name="Riano-Pachon D.M."/>
            <person name="Richier S."/>
            <person name="Rokitta S."/>
            <person name="Shiraiwa Y."/>
            <person name="Soanes D.M."/>
            <person name="van der Giezen M."/>
            <person name="Wahlund T.M."/>
            <person name="Williams B."/>
            <person name="Wilson W."/>
            <person name="Wolfe G."/>
            <person name="Wurch L.L."/>
        </authorList>
    </citation>
    <scope>NUCLEOTIDE SEQUENCE</scope>
</reference>
<dbReference type="Proteomes" id="UP000013827">
    <property type="component" value="Unassembled WGS sequence"/>
</dbReference>
<keyword evidence="4" id="KW-1185">Reference proteome</keyword>
<dbReference type="AlphaFoldDB" id="A0A0D3KUE4"/>
<organism evidence="3 4">
    <name type="scientific">Emiliania huxleyi (strain CCMP1516)</name>
    <dbReference type="NCBI Taxonomy" id="280463"/>
    <lineage>
        <taxon>Eukaryota</taxon>
        <taxon>Haptista</taxon>
        <taxon>Haptophyta</taxon>
        <taxon>Prymnesiophyceae</taxon>
        <taxon>Isochrysidales</taxon>
        <taxon>Noelaerhabdaceae</taxon>
        <taxon>Emiliania</taxon>
    </lineage>
</organism>
<feature type="coiled-coil region" evidence="1">
    <location>
        <begin position="414"/>
        <end position="462"/>
    </location>
</feature>
<keyword evidence="1" id="KW-0175">Coiled coil</keyword>
<feature type="compositionally biased region" description="Gly residues" evidence="2">
    <location>
        <begin position="377"/>
        <end position="389"/>
    </location>
</feature>
<dbReference type="RefSeq" id="XP_005791808.1">
    <property type="nucleotide sequence ID" value="XM_005791751.1"/>
</dbReference>
<evidence type="ECO:0000313" key="3">
    <source>
        <dbReference type="EnsemblProtists" id="EOD39379"/>
    </source>
</evidence>
<feature type="region of interest" description="Disordered" evidence="2">
    <location>
        <begin position="1"/>
        <end position="28"/>
    </location>
</feature>
<dbReference type="PaxDb" id="2903-EOD39379"/>
<sequence>MSDRMLLKEKQRLQQREKELERREAAVTGRVDQLDNELKAKSEKLEQAHGGTAALLRRASEEREAALREACTAAATLAQRLKAAAAGAADASALKQAAEEAGSARIELATAAENLERSDLALRESQAALSGEVAAAKAALDKEQRAAAELEARHTSARAAEAAMKEVLAHALARFLRLLARLREAREAAAAAERAAQELRELRDKDQAPITARAAALRRSMVRLEAECRAEGKAKEALDAQVADLEEECRAKARALTALEQAHRAGAASLEALEAEFAAAKQEVEAASRGAEALRSELDACRAELDRHRAAISRLRASLDERQRWIEALETSTRTYKKRNAELWAQLRGLPVHGDDQSGFVAVADEAPSPNPTGEAGVEGSGKLGGKGEGAALAARRGKPRSAAPCVELEWQDAYALRVELEQKKAQVKDMEAEIRMLRDMVKARESDARAMEVKNEQLRRKLGQAK</sequence>
<proteinExistence type="predicted"/>
<evidence type="ECO:0000313" key="4">
    <source>
        <dbReference type="Proteomes" id="UP000013827"/>
    </source>
</evidence>
<feature type="coiled-coil region" evidence="1">
    <location>
        <begin position="94"/>
        <end position="318"/>
    </location>
</feature>